<dbReference type="SMART" id="SM00422">
    <property type="entry name" value="HTH_MERR"/>
    <property type="match status" value="1"/>
</dbReference>
<proteinExistence type="predicted"/>
<dbReference type="AlphaFoldDB" id="A0A382N1X2"/>
<protein>
    <recommendedName>
        <fullName evidence="1">HTH merR-type domain-containing protein</fullName>
    </recommendedName>
</protein>
<feature type="domain" description="HTH merR-type" evidence="1">
    <location>
        <begin position="3"/>
        <end position="71"/>
    </location>
</feature>
<dbReference type="Pfam" id="PF13411">
    <property type="entry name" value="MerR_1"/>
    <property type="match status" value="1"/>
</dbReference>
<dbReference type="InterPro" id="IPR009061">
    <property type="entry name" value="DNA-bd_dom_put_sf"/>
</dbReference>
<dbReference type="GO" id="GO:0003677">
    <property type="term" value="F:DNA binding"/>
    <property type="evidence" value="ECO:0007669"/>
    <property type="project" value="InterPro"/>
</dbReference>
<dbReference type="SUPFAM" id="SSF46955">
    <property type="entry name" value="Putative DNA-binding domain"/>
    <property type="match status" value="1"/>
</dbReference>
<dbReference type="Gene3D" id="1.10.1660.10">
    <property type="match status" value="1"/>
</dbReference>
<organism evidence="2">
    <name type="scientific">marine metagenome</name>
    <dbReference type="NCBI Taxonomy" id="408172"/>
    <lineage>
        <taxon>unclassified sequences</taxon>
        <taxon>metagenomes</taxon>
        <taxon>ecological metagenomes</taxon>
    </lineage>
</organism>
<sequence length="137" mass="15367">MAGYSTKEVADLVDLPRQTIWELARAGVLDPEKTTSLQYRFSFQDIIILRTAKDLIEDGVRKSRIHRALSQLKSQLPTNRPLTSLRISGDGNAVVIREDNRLFNAESGQLHLNFELTENSSVIASLAQQSAKSEKEE</sequence>
<dbReference type="PROSITE" id="PS50937">
    <property type="entry name" value="HTH_MERR_2"/>
    <property type="match status" value="1"/>
</dbReference>
<name>A0A382N1X2_9ZZZZ</name>
<accession>A0A382N1X2</accession>
<dbReference type="EMBL" id="UINC01096873">
    <property type="protein sequence ID" value="SVC54117.1"/>
    <property type="molecule type" value="Genomic_DNA"/>
</dbReference>
<dbReference type="GO" id="GO:0006355">
    <property type="term" value="P:regulation of DNA-templated transcription"/>
    <property type="evidence" value="ECO:0007669"/>
    <property type="project" value="InterPro"/>
</dbReference>
<evidence type="ECO:0000259" key="1">
    <source>
        <dbReference type="PROSITE" id="PS50937"/>
    </source>
</evidence>
<reference evidence="2" key="1">
    <citation type="submission" date="2018-05" db="EMBL/GenBank/DDBJ databases">
        <authorList>
            <person name="Lanie J.A."/>
            <person name="Ng W.-L."/>
            <person name="Kazmierczak K.M."/>
            <person name="Andrzejewski T.M."/>
            <person name="Davidsen T.M."/>
            <person name="Wayne K.J."/>
            <person name="Tettelin H."/>
            <person name="Glass J.I."/>
            <person name="Rusch D."/>
            <person name="Podicherti R."/>
            <person name="Tsui H.-C.T."/>
            <person name="Winkler M.E."/>
        </authorList>
    </citation>
    <scope>NUCLEOTIDE SEQUENCE</scope>
</reference>
<gene>
    <name evidence="2" type="ORF">METZ01_LOCUS306971</name>
</gene>
<evidence type="ECO:0000313" key="2">
    <source>
        <dbReference type="EMBL" id="SVC54117.1"/>
    </source>
</evidence>
<feature type="non-terminal residue" evidence="2">
    <location>
        <position position="137"/>
    </location>
</feature>
<dbReference type="InterPro" id="IPR000551">
    <property type="entry name" value="MerR-type_HTH_dom"/>
</dbReference>